<dbReference type="Gene3D" id="3.40.50.620">
    <property type="entry name" value="HUPs"/>
    <property type="match status" value="1"/>
</dbReference>
<keyword evidence="4 8" id="KW-0819">tRNA processing</keyword>
<evidence type="ECO:0000256" key="3">
    <source>
        <dbReference type="ARBA" id="ARBA00022598"/>
    </source>
</evidence>
<keyword evidence="11" id="KW-1185">Reference proteome</keyword>
<comment type="domain">
    <text evidence="8">The N-terminal region contains the highly conserved SGGXDS motif, predicted to be a P-loop motif involved in ATP binding.</text>
</comment>
<comment type="catalytic activity">
    <reaction evidence="7 8">
        <text>cytidine(34) in tRNA(Ile2) + L-lysine + ATP = lysidine(34) in tRNA(Ile2) + AMP + diphosphate + H(+)</text>
        <dbReference type="Rhea" id="RHEA:43744"/>
        <dbReference type="Rhea" id="RHEA-COMP:10625"/>
        <dbReference type="Rhea" id="RHEA-COMP:10670"/>
        <dbReference type="ChEBI" id="CHEBI:15378"/>
        <dbReference type="ChEBI" id="CHEBI:30616"/>
        <dbReference type="ChEBI" id="CHEBI:32551"/>
        <dbReference type="ChEBI" id="CHEBI:33019"/>
        <dbReference type="ChEBI" id="CHEBI:82748"/>
        <dbReference type="ChEBI" id="CHEBI:83665"/>
        <dbReference type="ChEBI" id="CHEBI:456215"/>
        <dbReference type="EC" id="6.3.4.19"/>
    </reaction>
</comment>
<dbReference type="NCBIfam" id="TIGR02433">
    <property type="entry name" value="lysidine_TilS_C"/>
    <property type="match status" value="1"/>
</dbReference>
<dbReference type="EC" id="6.3.4.19" evidence="8"/>
<dbReference type="InterPro" id="IPR011063">
    <property type="entry name" value="TilS/TtcA_N"/>
</dbReference>
<dbReference type="InterPro" id="IPR014729">
    <property type="entry name" value="Rossmann-like_a/b/a_fold"/>
</dbReference>
<dbReference type="Pfam" id="PF11734">
    <property type="entry name" value="TilS_C"/>
    <property type="match status" value="1"/>
</dbReference>
<gene>
    <name evidence="8 10" type="primary">tilS</name>
    <name evidence="10" type="ORF">GXP70_01085</name>
</gene>
<dbReference type="EMBL" id="CP048209">
    <property type="protein sequence ID" value="QHT58712.1"/>
    <property type="molecule type" value="Genomic_DNA"/>
</dbReference>
<keyword evidence="5 8" id="KW-0547">Nucleotide-binding</keyword>
<dbReference type="Proteomes" id="UP000476064">
    <property type="component" value="Chromosome"/>
</dbReference>
<evidence type="ECO:0000256" key="4">
    <source>
        <dbReference type="ARBA" id="ARBA00022694"/>
    </source>
</evidence>
<dbReference type="AlphaFoldDB" id="A0A6C0FRJ8"/>
<dbReference type="KEGG" id="plyc:GXP70_01085"/>
<evidence type="ECO:0000256" key="5">
    <source>
        <dbReference type="ARBA" id="ARBA00022741"/>
    </source>
</evidence>
<comment type="subcellular location">
    <subcellularLocation>
        <location evidence="1 8">Cytoplasm</location>
    </subcellularLocation>
</comment>
<dbReference type="PANTHER" id="PTHR43033">
    <property type="entry name" value="TRNA(ILE)-LYSIDINE SYNTHASE-RELATED"/>
    <property type="match status" value="1"/>
</dbReference>
<evidence type="ECO:0000256" key="1">
    <source>
        <dbReference type="ARBA" id="ARBA00004496"/>
    </source>
</evidence>
<proteinExistence type="inferred from homology"/>
<dbReference type="InterPro" id="IPR015262">
    <property type="entry name" value="tRNA_Ile_lys_synt_subst-bd"/>
</dbReference>
<dbReference type="SUPFAM" id="SSF82829">
    <property type="entry name" value="MesJ substrate recognition domain-like"/>
    <property type="match status" value="1"/>
</dbReference>
<keyword evidence="3 8" id="KW-0436">Ligase</keyword>
<evidence type="ECO:0000313" key="10">
    <source>
        <dbReference type="EMBL" id="QHT58712.1"/>
    </source>
</evidence>
<dbReference type="PANTHER" id="PTHR43033:SF1">
    <property type="entry name" value="TRNA(ILE)-LYSIDINE SYNTHASE-RELATED"/>
    <property type="match status" value="1"/>
</dbReference>
<evidence type="ECO:0000256" key="6">
    <source>
        <dbReference type="ARBA" id="ARBA00022840"/>
    </source>
</evidence>
<dbReference type="CDD" id="cd01992">
    <property type="entry name" value="TilS_N"/>
    <property type="match status" value="1"/>
</dbReference>
<protein>
    <recommendedName>
        <fullName evidence="8">tRNA(Ile)-lysidine synthase</fullName>
        <ecNumber evidence="8">6.3.4.19</ecNumber>
    </recommendedName>
    <alternativeName>
        <fullName evidence="8">tRNA(Ile)-2-lysyl-cytidine synthase</fullName>
    </alternativeName>
    <alternativeName>
        <fullName evidence="8">tRNA(Ile)-lysidine synthetase</fullName>
    </alternativeName>
</protein>
<dbReference type="Gene3D" id="1.20.59.20">
    <property type="match status" value="1"/>
</dbReference>
<comment type="function">
    <text evidence="8">Ligates lysine onto the cytidine present at position 34 of the AUA codon-specific tRNA(Ile) that contains the anticodon CAU, in an ATP-dependent manner. Cytidine is converted to lysidine, thus changing the amino acid specificity of the tRNA from methionine to isoleucine.</text>
</comment>
<dbReference type="GO" id="GO:0005737">
    <property type="term" value="C:cytoplasm"/>
    <property type="evidence" value="ECO:0007669"/>
    <property type="project" value="UniProtKB-SubCell"/>
</dbReference>
<dbReference type="NCBIfam" id="TIGR02432">
    <property type="entry name" value="lysidine_TilS_N"/>
    <property type="match status" value="1"/>
</dbReference>
<evidence type="ECO:0000256" key="7">
    <source>
        <dbReference type="ARBA" id="ARBA00048539"/>
    </source>
</evidence>
<dbReference type="InterPro" id="IPR012094">
    <property type="entry name" value="tRNA_Ile_lys_synt"/>
</dbReference>
<evidence type="ECO:0000313" key="11">
    <source>
        <dbReference type="Proteomes" id="UP000476064"/>
    </source>
</evidence>
<feature type="domain" description="Lysidine-tRNA(Ile) synthetase C-terminal" evidence="9">
    <location>
        <begin position="396"/>
        <end position="469"/>
    </location>
</feature>
<dbReference type="InterPro" id="IPR012796">
    <property type="entry name" value="Lysidine-tRNA-synth_C"/>
</dbReference>
<dbReference type="SMART" id="SM00977">
    <property type="entry name" value="TilS_C"/>
    <property type="match status" value="1"/>
</dbReference>
<dbReference type="SUPFAM" id="SSF56037">
    <property type="entry name" value="PheT/TilS domain"/>
    <property type="match status" value="1"/>
</dbReference>
<dbReference type="GO" id="GO:0006400">
    <property type="term" value="P:tRNA modification"/>
    <property type="evidence" value="ECO:0007669"/>
    <property type="project" value="UniProtKB-UniRule"/>
</dbReference>
<comment type="similarity">
    <text evidence="8">Belongs to the tRNA(Ile)-lysidine synthase family.</text>
</comment>
<evidence type="ECO:0000256" key="8">
    <source>
        <dbReference type="HAMAP-Rule" id="MF_01161"/>
    </source>
</evidence>
<evidence type="ECO:0000256" key="2">
    <source>
        <dbReference type="ARBA" id="ARBA00022490"/>
    </source>
</evidence>
<keyword evidence="6 8" id="KW-0067">ATP-binding</keyword>
<organism evidence="10 11">
    <name type="scientific">Paenibacillus lycopersici</name>
    <dbReference type="NCBI Taxonomy" id="2704462"/>
    <lineage>
        <taxon>Bacteria</taxon>
        <taxon>Bacillati</taxon>
        <taxon>Bacillota</taxon>
        <taxon>Bacilli</taxon>
        <taxon>Bacillales</taxon>
        <taxon>Paenibacillaceae</taxon>
        <taxon>Paenibacillus</taxon>
    </lineage>
</organism>
<reference evidence="10 11" key="1">
    <citation type="submission" date="2020-01" db="EMBL/GenBank/DDBJ databases">
        <title>Paenibacillus sp. nov., isolated from tomato rhizosphere.</title>
        <authorList>
            <person name="Weon H.-Y."/>
            <person name="Lee S.A."/>
        </authorList>
    </citation>
    <scope>NUCLEOTIDE SEQUENCE [LARGE SCALE GENOMIC DNA]</scope>
    <source>
        <strain evidence="10 11">12200R-189</strain>
    </source>
</reference>
<feature type="binding site" evidence="8">
    <location>
        <begin position="32"/>
        <end position="37"/>
    </location>
    <ligand>
        <name>ATP</name>
        <dbReference type="ChEBI" id="CHEBI:30616"/>
    </ligand>
</feature>
<dbReference type="InterPro" id="IPR012795">
    <property type="entry name" value="tRNA_Ile_lys_synt_N"/>
</dbReference>
<dbReference type="Pfam" id="PF01171">
    <property type="entry name" value="ATP_bind_3"/>
    <property type="match status" value="1"/>
</dbReference>
<name>A0A6C0FRJ8_9BACL</name>
<sequence length="479" mass="53508">MNAVDEWLSDLIELAREERLWERGDAVVVAVSGGPDSMALLHLLHRLSGPEGLSLVAAHVDHGFRGEESANEAEAVRRYAAELGVPCESTYINMPAYIEESRMNGQAASREKRYEYLHRVAHTYGASRIALAHHADDQAETVLMRVVRGTGIGGLAGIPISRYEKNVELIRPLLRRYKADILRYCEMWAIPYSHDSSNGKRHYFRNLVRLDMLPYLSGFNPQLPQSLVRLAELATAEDDWLAQETKAVYESHVLPHREGCQLNRKALLGLHVALQRRLIKLILNYMGLEAESTSFDIVETVRHAASESRAATWSFDAGGGIRFVREYDHLLFVRPDRGEKRSPGGYAYAVARGDAALELPEAEGILTFEETSAASARRPGTRLEALFDADALHYPLTIRNRRPGDRMAVLGLNGTKKVQDMFVDDRVAPSRRETVPIVADANGTVLWIPGIRRSSLAPVTDSTQRVIRMKARFASNFTG</sequence>
<evidence type="ECO:0000259" key="9">
    <source>
        <dbReference type="SMART" id="SM00977"/>
    </source>
</evidence>
<accession>A0A6C0FRJ8</accession>
<keyword evidence="2 8" id="KW-0963">Cytoplasm</keyword>
<dbReference type="SUPFAM" id="SSF52402">
    <property type="entry name" value="Adenine nucleotide alpha hydrolases-like"/>
    <property type="match status" value="1"/>
</dbReference>
<dbReference type="GO" id="GO:0032267">
    <property type="term" value="F:tRNA(Ile)-lysidine synthase activity"/>
    <property type="evidence" value="ECO:0007669"/>
    <property type="project" value="UniProtKB-EC"/>
</dbReference>
<dbReference type="HAMAP" id="MF_01161">
    <property type="entry name" value="tRNA_Ile_lys_synt"/>
    <property type="match status" value="1"/>
</dbReference>
<dbReference type="GO" id="GO:0005524">
    <property type="term" value="F:ATP binding"/>
    <property type="evidence" value="ECO:0007669"/>
    <property type="project" value="UniProtKB-UniRule"/>
</dbReference>
<dbReference type="Pfam" id="PF09179">
    <property type="entry name" value="TilS"/>
    <property type="match status" value="1"/>
</dbReference>